<comment type="caution">
    <text evidence="1">The sequence shown here is derived from an EMBL/GenBank/DDBJ whole genome shotgun (WGS) entry which is preliminary data.</text>
</comment>
<reference evidence="1 2" key="1">
    <citation type="journal article" date="2021" name="Hortic Res">
        <title>Chromosome-scale assembly of the Dendrobium chrysotoxum genome enhances the understanding of orchid evolution.</title>
        <authorList>
            <person name="Zhang Y."/>
            <person name="Zhang G.Q."/>
            <person name="Zhang D."/>
            <person name="Liu X.D."/>
            <person name="Xu X.Y."/>
            <person name="Sun W.H."/>
            <person name="Yu X."/>
            <person name="Zhu X."/>
            <person name="Wang Z.W."/>
            <person name="Zhao X."/>
            <person name="Zhong W.Y."/>
            <person name="Chen H."/>
            <person name="Yin W.L."/>
            <person name="Huang T."/>
            <person name="Niu S.C."/>
            <person name="Liu Z.J."/>
        </authorList>
    </citation>
    <scope>NUCLEOTIDE SEQUENCE [LARGE SCALE GENOMIC DNA]</scope>
    <source>
        <strain evidence="1">Lindl</strain>
    </source>
</reference>
<name>A0AAV7HCQ2_DENCH</name>
<evidence type="ECO:0000313" key="1">
    <source>
        <dbReference type="EMBL" id="KAH0465834.1"/>
    </source>
</evidence>
<protein>
    <submittedName>
        <fullName evidence="1">Uncharacterized protein</fullName>
    </submittedName>
</protein>
<organism evidence="1 2">
    <name type="scientific">Dendrobium chrysotoxum</name>
    <name type="common">Orchid</name>
    <dbReference type="NCBI Taxonomy" id="161865"/>
    <lineage>
        <taxon>Eukaryota</taxon>
        <taxon>Viridiplantae</taxon>
        <taxon>Streptophyta</taxon>
        <taxon>Embryophyta</taxon>
        <taxon>Tracheophyta</taxon>
        <taxon>Spermatophyta</taxon>
        <taxon>Magnoliopsida</taxon>
        <taxon>Liliopsida</taxon>
        <taxon>Asparagales</taxon>
        <taxon>Orchidaceae</taxon>
        <taxon>Epidendroideae</taxon>
        <taxon>Malaxideae</taxon>
        <taxon>Dendrobiinae</taxon>
        <taxon>Dendrobium</taxon>
    </lineage>
</organism>
<sequence length="197" mass="21043">MGLGAEEEATAAADEKFGQVPRLRCSEAVRDGFEAEKMALHSEQRSLTALGSPESEPWTSKGSRLAQYHAPFPFNAFVRTATRASYLLVTALTVASAASADCVVPGEFSPAIDKSFSSLQDSSVTVSPILVKVSLFFPPLSSPAFKASCCPVAAEDVQHPDRPCRQSAVKVGWKSTRPVSVLPPLGCWRENGLQQSS</sequence>
<gene>
    <name evidence="1" type="ORF">IEQ34_005937</name>
</gene>
<dbReference type="AlphaFoldDB" id="A0AAV7HCQ2"/>
<keyword evidence="2" id="KW-1185">Reference proteome</keyword>
<accession>A0AAV7HCQ2</accession>
<dbReference type="EMBL" id="JAGFBR010000006">
    <property type="protein sequence ID" value="KAH0465834.1"/>
    <property type="molecule type" value="Genomic_DNA"/>
</dbReference>
<proteinExistence type="predicted"/>
<dbReference type="Proteomes" id="UP000775213">
    <property type="component" value="Unassembled WGS sequence"/>
</dbReference>
<evidence type="ECO:0000313" key="2">
    <source>
        <dbReference type="Proteomes" id="UP000775213"/>
    </source>
</evidence>